<dbReference type="EMBL" id="JACOOX010000002">
    <property type="protein sequence ID" value="MBC5662101.1"/>
    <property type="molecule type" value="Genomic_DNA"/>
</dbReference>
<reference evidence="2 3" key="1">
    <citation type="submission" date="2020-08" db="EMBL/GenBank/DDBJ databases">
        <title>Genome public.</title>
        <authorList>
            <person name="Liu C."/>
            <person name="Sun Q."/>
        </authorList>
    </citation>
    <scope>NUCLEOTIDE SEQUENCE [LARGE SCALE GENOMIC DNA]</scope>
    <source>
        <strain evidence="2 3">NSJ-10</strain>
    </source>
</reference>
<keyword evidence="3" id="KW-1185">Reference proteome</keyword>
<feature type="chain" id="PRO_5034826160" evidence="1">
    <location>
        <begin position="31"/>
        <end position="148"/>
    </location>
</feature>
<accession>A0A8I0AJM1</accession>
<dbReference type="AlphaFoldDB" id="A0A8I0AJM1"/>
<evidence type="ECO:0000313" key="2">
    <source>
        <dbReference type="EMBL" id="MBC5662101.1"/>
    </source>
</evidence>
<evidence type="ECO:0000313" key="3">
    <source>
        <dbReference type="Proteomes" id="UP000615234"/>
    </source>
</evidence>
<sequence length="148" mass="15682">MKHSNSFWKRTIIGCSLLGMVIVTALPAQAAVQAATLNEHTVSAVSTYTGTNAALATSKTAAINTATSTTNTTTNDATLTASKTTAKKAALNKTSLKLKKGKTYQLKTKNVKGTVTVVEGNYNSSIHCFRTITKSSLQQTGFSVDTRY</sequence>
<protein>
    <submittedName>
        <fullName evidence="2">Uncharacterized protein</fullName>
    </submittedName>
</protein>
<gene>
    <name evidence="2" type="ORF">H8S09_04200</name>
</gene>
<dbReference type="RefSeq" id="WP_186847415.1">
    <property type="nucleotide sequence ID" value="NZ_JACOOX010000002.1"/>
</dbReference>
<dbReference type="Proteomes" id="UP000615234">
    <property type="component" value="Unassembled WGS sequence"/>
</dbReference>
<feature type="signal peptide" evidence="1">
    <location>
        <begin position="1"/>
        <end position="30"/>
    </location>
</feature>
<name>A0A8I0AJM1_9FIRM</name>
<proteinExistence type="predicted"/>
<organism evidence="2 3">
    <name type="scientific">Coprococcus hominis</name>
    <name type="common">ex Liu et al. 2022</name>
    <dbReference type="NCBI Taxonomy" id="2763039"/>
    <lineage>
        <taxon>Bacteria</taxon>
        <taxon>Bacillati</taxon>
        <taxon>Bacillota</taxon>
        <taxon>Clostridia</taxon>
        <taxon>Lachnospirales</taxon>
        <taxon>Lachnospiraceae</taxon>
        <taxon>Coprococcus</taxon>
    </lineage>
</organism>
<evidence type="ECO:0000256" key="1">
    <source>
        <dbReference type="SAM" id="SignalP"/>
    </source>
</evidence>
<keyword evidence="1" id="KW-0732">Signal</keyword>
<comment type="caution">
    <text evidence="2">The sequence shown here is derived from an EMBL/GenBank/DDBJ whole genome shotgun (WGS) entry which is preliminary data.</text>
</comment>